<evidence type="ECO:0000259" key="2">
    <source>
        <dbReference type="Pfam" id="PF06294"/>
    </source>
</evidence>
<dbReference type="GO" id="GO:0008017">
    <property type="term" value="F:microtubule binding"/>
    <property type="evidence" value="ECO:0007669"/>
    <property type="project" value="TreeGrafter"/>
</dbReference>
<keyword evidence="4" id="KW-1185">Reference proteome</keyword>
<dbReference type="Pfam" id="PF06294">
    <property type="entry name" value="CH_2"/>
    <property type="match status" value="1"/>
</dbReference>
<dbReference type="Gene3D" id="1.10.418.10">
    <property type="entry name" value="Calponin-like domain"/>
    <property type="match status" value="1"/>
</dbReference>
<dbReference type="InterPro" id="IPR052111">
    <property type="entry name" value="Spermatogenesis_Ciliary_MAP"/>
</dbReference>
<reference evidence="3" key="1">
    <citation type="submission" date="2020-05" db="EMBL/GenBank/DDBJ databases">
        <title>Phylogenomic resolution of chytrid fungi.</title>
        <authorList>
            <person name="Stajich J.E."/>
            <person name="Amses K."/>
            <person name="Simmons R."/>
            <person name="Seto K."/>
            <person name="Myers J."/>
            <person name="Bonds A."/>
            <person name="Quandt C.A."/>
            <person name="Barry K."/>
            <person name="Liu P."/>
            <person name="Grigoriev I."/>
            <person name="Longcore J.E."/>
            <person name="James T.Y."/>
        </authorList>
    </citation>
    <scope>NUCLEOTIDE SEQUENCE</scope>
    <source>
        <strain evidence="3">JEL0379</strain>
    </source>
</reference>
<dbReference type="InterPro" id="IPR036872">
    <property type="entry name" value="CH_dom_sf"/>
</dbReference>
<protein>
    <submittedName>
        <fullName evidence="3">Spermatogenesis-associated protein 4</fullName>
    </submittedName>
</protein>
<accession>A0AAD5TRJ8</accession>
<dbReference type="Proteomes" id="UP001212152">
    <property type="component" value="Unassembled WGS sequence"/>
</dbReference>
<evidence type="ECO:0000313" key="4">
    <source>
        <dbReference type="Proteomes" id="UP001212152"/>
    </source>
</evidence>
<sequence>MAIPALPREILKWLQSLDLTYPIRNPRRDFANGFTVAEIFSRYYPHDPLLVPGQMYTGESMELKAKNWEQLQKFFRRRSIRIPAEATRAVMTSQPDAGPRFIASVYTLLTGKRIKTLEGPPAEGDVELVPHFTLPTTGSILRTVNGGPEKAKMIIEAHREYIRQLRALDPQPVHAHPSAPVLPSAADENAAHAARHAHRHHAEPTPHLATADVSGPGAAVAADKNELRIGSAGIATAAPVVRIRVKQNLA</sequence>
<dbReference type="PANTHER" id="PTHR12509">
    <property type="entry name" value="SPERMATOGENESIS-ASSOCIATED 4-RELATED"/>
    <property type="match status" value="1"/>
</dbReference>
<dbReference type="EMBL" id="JADGJQ010000007">
    <property type="protein sequence ID" value="KAJ3183025.1"/>
    <property type="molecule type" value="Genomic_DNA"/>
</dbReference>
<evidence type="ECO:0000313" key="3">
    <source>
        <dbReference type="EMBL" id="KAJ3183025.1"/>
    </source>
</evidence>
<proteinExistence type="predicted"/>
<dbReference type="InterPro" id="IPR010441">
    <property type="entry name" value="CH_2"/>
</dbReference>
<dbReference type="GO" id="GO:0005930">
    <property type="term" value="C:axoneme"/>
    <property type="evidence" value="ECO:0007669"/>
    <property type="project" value="TreeGrafter"/>
</dbReference>
<feature type="region of interest" description="Disordered" evidence="1">
    <location>
        <begin position="172"/>
        <end position="217"/>
    </location>
</feature>
<organism evidence="3 4">
    <name type="scientific">Geranomyces variabilis</name>
    <dbReference type="NCBI Taxonomy" id="109894"/>
    <lineage>
        <taxon>Eukaryota</taxon>
        <taxon>Fungi</taxon>
        <taxon>Fungi incertae sedis</taxon>
        <taxon>Chytridiomycota</taxon>
        <taxon>Chytridiomycota incertae sedis</taxon>
        <taxon>Chytridiomycetes</taxon>
        <taxon>Spizellomycetales</taxon>
        <taxon>Powellomycetaceae</taxon>
        <taxon>Geranomyces</taxon>
    </lineage>
</organism>
<comment type="caution">
    <text evidence="3">The sequence shown here is derived from an EMBL/GenBank/DDBJ whole genome shotgun (WGS) entry which is preliminary data.</text>
</comment>
<dbReference type="AlphaFoldDB" id="A0AAD5TRJ8"/>
<dbReference type="PANTHER" id="PTHR12509:SF8">
    <property type="entry name" value="SPERMATOGENESIS-ASSOCIATED PROTEIN 4"/>
    <property type="match status" value="1"/>
</dbReference>
<name>A0AAD5TRJ8_9FUNG</name>
<dbReference type="GO" id="GO:0051493">
    <property type="term" value="P:regulation of cytoskeleton organization"/>
    <property type="evidence" value="ECO:0007669"/>
    <property type="project" value="TreeGrafter"/>
</dbReference>
<evidence type="ECO:0000256" key="1">
    <source>
        <dbReference type="SAM" id="MobiDB-lite"/>
    </source>
</evidence>
<gene>
    <name evidence="3" type="primary">SPATA4</name>
    <name evidence="3" type="ORF">HDU87_007447</name>
</gene>
<feature type="domain" description="CH-like" evidence="2">
    <location>
        <begin position="10"/>
        <end position="106"/>
    </location>
</feature>